<proteinExistence type="predicted"/>
<organism evidence="1 2">
    <name type="scientific">Ixodes persulcatus</name>
    <name type="common">Taiga tick</name>
    <dbReference type="NCBI Taxonomy" id="34615"/>
    <lineage>
        <taxon>Eukaryota</taxon>
        <taxon>Metazoa</taxon>
        <taxon>Ecdysozoa</taxon>
        <taxon>Arthropoda</taxon>
        <taxon>Chelicerata</taxon>
        <taxon>Arachnida</taxon>
        <taxon>Acari</taxon>
        <taxon>Parasitiformes</taxon>
        <taxon>Ixodida</taxon>
        <taxon>Ixodoidea</taxon>
        <taxon>Ixodidae</taxon>
        <taxon>Ixodinae</taxon>
        <taxon>Ixodes</taxon>
    </lineage>
</organism>
<evidence type="ECO:0000313" key="2">
    <source>
        <dbReference type="Proteomes" id="UP000805193"/>
    </source>
</evidence>
<name>A0AC60P3Z2_IXOPE</name>
<dbReference type="Proteomes" id="UP000805193">
    <property type="component" value="Unassembled WGS sequence"/>
</dbReference>
<gene>
    <name evidence="1" type="ORF">HPB47_008749</name>
</gene>
<sequence length="558" mass="59465">MGQTSLVTVSPVNLGGPLRHRSPDGGREQPKAPRQCVPCGGRPREPRGPSRRGRAGWRVGHSTCPAELAAGPRAASSPESSFAAGCPRQLCVDPSPRLPRSWEASPGNAHPSGRAAVRGGASGQSTGLRHGKRTSGARYEVALTRGARRHASPAAGAVMSASSSDDSGVDVQLRRNKRKSSEPRRRRATRRRPDRGTDDSGEDEGHRRDSVIREAPSGKLATAADEDLGLDLTTTSSSPATSASSGVACSADADDECLDLRALAPPPCSSAAYDARDGGLALFTSRTDLHPRRDAVASVSGARGAPKAACRKPSEKRPSHVLLEPPEELPRFSRLPPVPFDASDVELIPRTSSADGVSRPAQRNYKGMTRQRRIEANARERSRVHTISAAFEALRRAVPAYADNQKLSKLAILRIAAAYIVALARLNDQDYSRDRRAPSFAECIDLCTRTIQAEGRARRRSTTSTTKGEERTWIDAGSSPLALGGGLRTRIHPGRGKGRSQDGRPPWATAGGLRPVTSGVARAPVVATLGLPRGVERRRGRQAAQLRDAVPERCAAEQ</sequence>
<accession>A0AC60P3Z2</accession>
<dbReference type="EMBL" id="JABSTQ010011203">
    <property type="protein sequence ID" value="KAG0414109.1"/>
    <property type="molecule type" value="Genomic_DNA"/>
</dbReference>
<protein>
    <submittedName>
        <fullName evidence="1">Uncharacterized protein</fullName>
    </submittedName>
</protein>
<comment type="caution">
    <text evidence="1">The sequence shown here is derived from an EMBL/GenBank/DDBJ whole genome shotgun (WGS) entry which is preliminary data.</text>
</comment>
<evidence type="ECO:0000313" key="1">
    <source>
        <dbReference type="EMBL" id="KAG0414109.1"/>
    </source>
</evidence>
<reference evidence="1 2" key="1">
    <citation type="journal article" date="2020" name="Cell">
        <title>Large-Scale Comparative Analyses of Tick Genomes Elucidate Their Genetic Diversity and Vector Capacities.</title>
        <authorList>
            <consortium name="Tick Genome and Microbiome Consortium (TIGMIC)"/>
            <person name="Jia N."/>
            <person name="Wang J."/>
            <person name="Shi W."/>
            <person name="Du L."/>
            <person name="Sun Y."/>
            <person name="Zhan W."/>
            <person name="Jiang J.F."/>
            <person name="Wang Q."/>
            <person name="Zhang B."/>
            <person name="Ji P."/>
            <person name="Bell-Sakyi L."/>
            <person name="Cui X.M."/>
            <person name="Yuan T.T."/>
            <person name="Jiang B.G."/>
            <person name="Yang W.F."/>
            <person name="Lam T.T."/>
            <person name="Chang Q.C."/>
            <person name="Ding S.J."/>
            <person name="Wang X.J."/>
            <person name="Zhu J.G."/>
            <person name="Ruan X.D."/>
            <person name="Zhao L."/>
            <person name="Wei J.T."/>
            <person name="Ye R.Z."/>
            <person name="Que T.C."/>
            <person name="Du C.H."/>
            <person name="Zhou Y.H."/>
            <person name="Cheng J.X."/>
            <person name="Dai P.F."/>
            <person name="Guo W.B."/>
            <person name="Han X.H."/>
            <person name="Huang E.J."/>
            <person name="Li L.F."/>
            <person name="Wei W."/>
            <person name="Gao Y.C."/>
            <person name="Liu J.Z."/>
            <person name="Shao H.Z."/>
            <person name="Wang X."/>
            <person name="Wang C.C."/>
            <person name="Yang T.C."/>
            <person name="Huo Q.B."/>
            <person name="Li W."/>
            <person name="Chen H.Y."/>
            <person name="Chen S.E."/>
            <person name="Zhou L.G."/>
            <person name="Ni X.B."/>
            <person name="Tian J.H."/>
            <person name="Sheng Y."/>
            <person name="Liu T."/>
            <person name="Pan Y.S."/>
            <person name="Xia L.Y."/>
            <person name="Li J."/>
            <person name="Zhao F."/>
            <person name="Cao W.C."/>
        </authorList>
    </citation>
    <scope>NUCLEOTIDE SEQUENCE [LARGE SCALE GENOMIC DNA]</scope>
    <source>
        <strain evidence="1">Iper-2018</strain>
    </source>
</reference>
<keyword evidence="2" id="KW-1185">Reference proteome</keyword>
<feature type="non-terminal residue" evidence="1">
    <location>
        <position position="558"/>
    </location>
</feature>